<evidence type="ECO:0000313" key="5">
    <source>
        <dbReference type="EMBL" id="AJY48012.1"/>
    </source>
</evidence>
<dbReference type="SUPFAM" id="SSF49764">
    <property type="entry name" value="HSP20-like chaperones"/>
    <property type="match status" value="1"/>
</dbReference>
<reference evidence="5 6" key="1">
    <citation type="journal article" date="2015" name="Genome Announc.">
        <title>Complete genome sequence of Martelella endophytica YC6887, which has antifungal activity associated with a halophyte.</title>
        <authorList>
            <person name="Khan A."/>
            <person name="Khan H."/>
            <person name="Chung E.J."/>
            <person name="Hossain M.T."/>
            <person name="Chung Y.R."/>
        </authorList>
    </citation>
    <scope>NUCLEOTIDE SEQUENCE [LARGE SCALE GENOMIC DNA]</scope>
    <source>
        <strain evidence="5">YC6887</strain>
    </source>
</reference>
<dbReference type="AlphaFoldDB" id="A0A0D5LW69"/>
<dbReference type="OrthoDB" id="9808910at2"/>
<dbReference type="PANTHER" id="PTHR11527">
    <property type="entry name" value="HEAT-SHOCK PROTEIN 20 FAMILY MEMBER"/>
    <property type="match status" value="1"/>
</dbReference>
<evidence type="ECO:0000256" key="3">
    <source>
        <dbReference type="SAM" id="MobiDB-lite"/>
    </source>
</evidence>
<dbReference type="Proteomes" id="UP000032611">
    <property type="component" value="Chromosome"/>
</dbReference>
<dbReference type="EMBL" id="CP010803">
    <property type="protein sequence ID" value="AJY48012.1"/>
    <property type="molecule type" value="Genomic_DNA"/>
</dbReference>
<evidence type="ECO:0000256" key="1">
    <source>
        <dbReference type="PROSITE-ProRule" id="PRU00285"/>
    </source>
</evidence>
<dbReference type="HOGENOM" id="CLU_046737_12_0_5"/>
<evidence type="ECO:0000313" key="6">
    <source>
        <dbReference type="Proteomes" id="UP000032611"/>
    </source>
</evidence>
<keyword evidence="6" id="KW-1185">Reference proteome</keyword>
<feature type="region of interest" description="Disordered" evidence="3">
    <location>
        <begin position="1"/>
        <end position="24"/>
    </location>
</feature>
<dbReference type="Gene3D" id="2.60.40.790">
    <property type="match status" value="1"/>
</dbReference>
<comment type="similarity">
    <text evidence="1 2">Belongs to the small heat shock protein (HSP20) family.</text>
</comment>
<dbReference type="PATRIC" id="fig|1486262.3.peg.1490"/>
<sequence>MNDKSKSVSVSKSSEAGNAVRQNSPAVHQLRNEIDRLFDNFGLFDWGGPFTRSRRSRLSGREGSWNYVPAVDIVETGKAFKLTAELPGMDADDIDIKLSNGSIIIRGEKEDKSETRDENFFFSERQYGSFRRTFSLPEGIDRDKIEAKFAKGVLTVTLPKLPEAIKADKNITVKAD</sequence>
<protein>
    <recommendedName>
        <fullName evidence="4">SHSP domain-containing protein</fullName>
    </recommendedName>
</protein>
<dbReference type="KEGG" id="mey:TM49_07225"/>
<accession>A0A0D5LW69</accession>
<dbReference type="InterPro" id="IPR008978">
    <property type="entry name" value="HSP20-like_chaperone"/>
</dbReference>
<feature type="domain" description="SHSP" evidence="4">
    <location>
        <begin position="62"/>
        <end position="176"/>
    </location>
</feature>
<proteinExistence type="inferred from homology"/>
<organism evidence="5 6">
    <name type="scientific">Martelella endophytica</name>
    <dbReference type="NCBI Taxonomy" id="1486262"/>
    <lineage>
        <taxon>Bacteria</taxon>
        <taxon>Pseudomonadati</taxon>
        <taxon>Pseudomonadota</taxon>
        <taxon>Alphaproteobacteria</taxon>
        <taxon>Hyphomicrobiales</taxon>
        <taxon>Aurantimonadaceae</taxon>
        <taxon>Martelella</taxon>
    </lineage>
</organism>
<dbReference type="STRING" id="1486262.TM49_07225"/>
<name>A0A0D5LW69_MAREN</name>
<evidence type="ECO:0000259" key="4">
    <source>
        <dbReference type="PROSITE" id="PS01031"/>
    </source>
</evidence>
<dbReference type="RefSeq" id="WP_045684921.1">
    <property type="nucleotide sequence ID" value="NZ_CP010803.1"/>
</dbReference>
<dbReference type="PROSITE" id="PS01031">
    <property type="entry name" value="SHSP"/>
    <property type="match status" value="1"/>
</dbReference>
<dbReference type="InterPro" id="IPR002068">
    <property type="entry name" value="A-crystallin/Hsp20_dom"/>
</dbReference>
<dbReference type="Pfam" id="PF00011">
    <property type="entry name" value="HSP20"/>
    <property type="match status" value="1"/>
</dbReference>
<evidence type="ECO:0000256" key="2">
    <source>
        <dbReference type="RuleBase" id="RU003616"/>
    </source>
</evidence>
<gene>
    <name evidence="5" type="ORF">TM49_07225</name>
</gene>
<dbReference type="CDD" id="cd06464">
    <property type="entry name" value="ACD_sHsps-like"/>
    <property type="match status" value="1"/>
</dbReference>
<dbReference type="InterPro" id="IPR031107">
    <property type="entry name" value="Small_HSP"/>
</dbReference>